<accession>A0A3M8SJ72</accession>
<dbReference type="Pfam" id="PF00196">
    <property type="entry name" value="GerE"/>
    <property type="match status" value="1"/>
</dbReference>
<dbReference type="NCBIfam" id="TIGR00229">
    <property type="entry name" value="sensory_box"/>
    <property type="match status" value="1"/>
</dbReference>
<dbReference type="Gene3D" id="3.30.450.20">
    <property type="entry name" value="PAS domain"/>
    <property type="match status" value="1"/>
</dbReference>
<evidence type="ECO:0000313" key="3">
    <source>
        <dbReference type="Proteomes" id="UP000275401"/>
    </source>
</evidence>
<evidence type="ECO:0000313" key="2">
    <source>
        <dbReference type="EMBL" id="RNF81341.1"/>
    </source>
</evidence>
<protein>
    <submittedName>
        <fullName evidence="2">PAS domain S-box protein</fullName>
    </submittedName>
</protein>
<dbReference type="SMART" id="SM00091">
    <property type="entry name" value="PAS"/>
    <property type="match status" value="1"/>
</dbReference>
<keyword evidence="3" id="KW-1185">Reference proteome</keyword>
<dbReference type="Gene3D" id="1.10.10.10">
    <property type="entry name" value="Winged helix-like DNA-binding domain superfamily/Winged helix DNA-binding domain"/>
    <property type="match status" value="1"/>
</dbReference>
<dbReference type="InterPro" id="IPR013767">
    <property type="entry name" value="PAS_fold"/>
</dbReference>
<dbReference type="RefSeq" id="WP_123108226.1">
    <property type="nucleotide sequence ID" value="NZ_RIBZ01000866.1"/>
</dbReference>
<dbReference type="SUPFAM" id="SSF46894">
    <property type="entry name" value="C-terminal effector domain of the bipartite response regulators"/>
    <property type="match status" value="1"/>
</dbReference>
<name>A0A3M8SJ72_9ACTN</name>
<dbReference type="InterPro" id="IPR000792">
    <property type="entry name" value="Tscrpt_reg_LuxR_C"/>
</dbReference>
<gene>
    <name evidence="2" type="ORF">EEJ42_46730</name>
</gene>
<proteinExistence type="predicted"/>
<dbReference type="PROSITE" id="PS50112">
    <property type="entry name" value="PAS"/>
    <property type="match status" value="1"/>
</dbReference>
<dbReference type="SMART" id="SM00421">
    <property type="entry name" value="HTH_LUXR"/>
    <property type="match status" value="1"/>
</dbReference>
<comment type="caution">
    <text evidence="2">The sequence shown here is derived from an EMBL/GenBank/DDBJ whole genome shotgun (WGS) entry which is preliminary data.</text>
</comment>
<dbReference type="SUPFAM" id="SSF55785">
    <property type="entry name" value="PYP-like sensor domain (PAS domain)"/>
    <property type="match status" value="1"/>
</dbReference>
<evidence type="ECO:0000259" key="1">
    <source>
        <dbReference type="PROSITE" id="PS50112"/>
    </source>
</evidence>
<dbReference type="GO" id="GO:0006355">
    <property type="term" value="P:regulation of DNA-templated transcription"/>
    <property type="evidence" value="ECO:0007669"/>
    <property type="project" value="InterPro"/>
</dbReference>
<reference evidence="2 3" key="1">
    <citation type="submission" date="2018-11" db="EMBL/GenBank/DDBJ databases">
        <title>The Potential of Streptomyces as Biocontrol Agents against the Tomato grey mould, Botrytis cinerea (Gray mold) Frontiers in Microbiology.</title>
        <authorList>
            <person name="Li D."/>
        </authorList>
    </citation>
    <scope>NUCLEOTIDE SEQUENCE [LARGE SCALE GENOMIC DNA]</scope>
    <source>
        <strain evidence="2 3">NEAU-LD23</strain>
    </source>
</reference>
<dbReference type="GO" id="GO:0003677">
    <property type="term" value="F:DNA binding"/>
    <property type="evidence" value="ECO:0007669"/>
    <property type="project" value="InterPro"/>
</dbReference>
<dbReference type="InterPro" id="IPR000014">
    <property type="entry name" value="PAS"/>
</dbReference>
<dbReference type="Proteomes" id="UP000275401">
    <property type="component" value="Unassembled WGS sequence"/>
</dbReference>
<sequence length="227" mass="24833">MDEPEVPEEARKILGGEDWVVWRNRSLLLFDRVPVPCAVCRTDGEVLMANPAMAAEWGTTPGQLAGRNVLELFHPNAAAQVYRIVEAVRLGRRSRYPIEVRWQSPDGARRYGELTADTVSDTDSPMWLLVLLRVLGEEPRPRSGGTADPAPGETEQAAPIEARILALAAGGHTTAQMARQTGLTVDGVNYHLTRLSRRWGVGNRAELVARAYVLGVLAPGVWPPEPS</sequence>
<feature type="domain" description="PAS" evidence="1">
    <location>
        <begin position="43"/>
        <end position="92"/>
    </location>
</feature>
<dbReference type="InterPro" id="IPR036388">
    <property type="entry name" value="WH-like_DNA-bd_sf"/>
</dbReference>
<dbReference type="CDD" id="cd00130">
    <property type="entry name" value="PAS"/>
    <property type="match status" value="1"/>
</dbReference>
<dbReference type="AlphaFoldDB" id="A0A3M8SJ72"/>
<organism evidence="2 3">
    <name type="scientific">Streptomyces botrytidirepellens</name>
    <dbReference type="NCBI Taxonomy" id="2486417"/>
    <lineage>
        <taxon>Bacteria</taxon>
        <taxon>Bacillati</taxon>
        <taxon>Actinomycetota</taxon>
        <taxon>Actinomycetes</taxon>
        <taxon>Kitasatosporales</taxon>
        <taxon>Streptomycetaceae</taxon>
        <taxon>Streptomyces</taxon>
    </lineage>
</organism>
<dbReference type="InterPro" id="IPR016032">
    <property type="entry name" value="Sig_transdc_resp-reg_C-effctor"/>
</dbReference>
<dbReference type="InterPro" id="IPR035965">
    <property type="entry name" value="PAS-like_dom_sf"/>
</dbReference>
<dbReference type="EMBL" id="RIBZ01000866">
    <property type="protein sequence ID" value="RNF81341.1"/>
    <property type="molecule type" value="Genomic_DNA"/>
</dbReference>
<dbReference type="Pfam" id="PF00989">
    <property type="entry name" value="PAS"/>
    <property type="match status" value="1"/>
</dbReference>